<dbReference type="PANTHER" id="PTHR38733:SF1">
    <property type="entry name" value="TYPE IV METHYL-DIRECTED RESTRICTION ENZYME ECOKMCRBC"/>
    <property type="match status" value="1"/>
</dbReference>
<keyword evidence="1" id="KW-0540">Nuclease</keyword>
<sequence>MNDINNKCECNFCNEILVKDLFNTFIVKENSPIFCSNFLRSIEISKDKIVSDLIDYKTNNPLFSYYIGAFWINETQSLIIKPKIENIDFFKMFNKCLEYSNIIKDFHTIYDINFDEKTIKHKDNNLINSLDILIVIHFLKLLELELHNGLKRNFIKKEENLHSKIKGKILFSNNIKKNILNNRNDRIYCSYLDYDINCLENRILKKALKICISKNIKNNYSYCISFFNEVSDDLHLYELNKVKLNPLYKKYKILIELAIKIIKIQRYKDTHNINEAPPFYINMSLLFEKYAYSLLREKLKNTENSILYQKSYLNGRFIPDFIIKGKDYNYITDTKYKEIYSNYYDKNDIMQLSAYSRIVKIIEEFKDDNEYQENNYTPKCLIIYLNNDNNNFDFNNMKEIKYFIKFYKLPISLPLF</sequence>
<proteinExistence type="predicted"/>
<dbReference type="Pfam" id="PF10117">
    <property type="entry name" value="McrBC"/>
    <property type="match status" value="1"/>
</dbReference>
<evidence type="ECO:0000313" key="2">
    <source>
        <dbReference type="Proteomes" id="UP000323176"/>
    </source>
</evidence>
<dbReference type="EMBL" id="SAXY01000021">
    <property type="protein sequence ID" value="TXJ44663.1"/>
    <property type="molecule type" value="Genomic_DNA"/>
</dbReference>
<dbReference type="Proteomes" id="UP000323176">
    <property type="component" value="Unassembled WGS sequence"/>
</dbReference>
<dbReference type="GO" id="GO:0004519">
    <property type="term" value="F:endonuclease activity"/>
    <property type="evidence" value="ECO:0007669"/>
    <property type="project" value="UniProtKB-KW"/>
</dbReference>
<reference evidence="1 2" key="1">
    <citation type="journal article" date="1992" name="Lakartidningen">
        <title>[Penicillin V and not amoxicillin is the first choice preparation in acute otitis].</title>
        <authorList>
            <person name="Kamme C."/>
            <person name="Lundgren K."/>
            <person name="Prellner K."/>
        </authorList>
    </citation>
    <scope>NUCLEOTIDE SEQUENCE [LARGE SCALE GENOMIC DNA]</scope>
    <source>
        <strain evidence="1 2">PC5538III-hc</strain>
    </source>
</reference>
<keyword evidence="1" id="KW-0378">Hydrolase</keyword>
<dbReference type="PANTHER" id="PTHR38733">
    <property type="entry name" value="PROTEIN MCRC"/>
    <property type="match status" value="1"/>
</dbReference>
<protein>
    <submittedName>
        <fullName evidence="1">Restriction endonuclease</fullName>
    </submittedName>
</protein>
<gene>
    <name evidence="1" type="ORF">EPJ72_03205</name>
</gene>
<evidence type="ECO:0000313" key="1">
    <source>
        <dbReference type="EMBL" id="TXJ44663.1"/>
    </source>
</evidence>
<dbReference type="AlphaFoldDB" id="A0A5C8F4D5"/>
<name>A0A5C8F4D5_BRAPL</name>
<dbReference type="InterPro" id="IPR019292">
    <property type="entry name" value="McrC"/>
</dbReference>
<keyword evidence="1" id="KW-0255">Endonuclease</keyword>
<dbReference type="OrthoDB" id="307209at2"/>
<accession>A0A5C8F4D5</accession>
<comment type="caution">
    <text evidence="1">The sequence shown here is derived from an EMBL/GenBank/DDBJ whole genome shotgun (WGS) entry which is preliminary data.</text>
</comment>
<organism evidence="1 2">
    <name type="scientific">Brachyspira pilosicoli</name>
    <name type="common">Serpulina pilosicoli</name>
    <dbReference type="NCBI Taxonomy" id="52584"/>
    <lineage>
        <taxon>Bacteria</taxon>
        <taxon>Pseudomonadati</taxon>
        <taxon>Spirochaetota</taxon>
        <taxon>Spirochaetia</taxon>
        <taxon>Brachyspirales</taxon>
        <taxon>Brachyspiraceae</taxon>
        <taxon>Brachyspira</taxon>
    </lineage>
</organism>